<feature type="compositionally biased region" description="Polar residues" evidence="1">
    <location>
        <begin position="1"/>
        <end position="20"/>
    </location>
</feature>
<evidence type="ECO:0000313" key="3">
    <source>
        <dbReference type="Proteomes" id="UP000824065"/>
    </source>
</evidence>
<reference evidence="2" key="1">
    <citation type="journal article" date="2021" name="PeerJ">
        <title>Extensive microbial diversity within the chicken gut microbiome revealed by metagenomics and culture.</title>
        <authorList>
            <person name="Gilroy R."/>
            <person name="Ravi A."/>
            <person name="Getino M."/>
            <person name="Pursley I."/>
            <person name="Horton D.L."/>
            <person name="Alikhan N.F."/>
            <person name="Baker D."/>
            <person name="Gharbi K."/>
            <person name="Hall N."/>
            <person name="Watson M."/>
            <person name="Adriaenssens E.M."/>
            <person name="Foster-Nyarko E."/>
            <person name="Jarju S."/>
            <person name="Secka A."/>
            <person name="Antonio M."/>
            <person name="Oren A."/>
            <person name="Chaudhuri R.R."/>
            <person name="La Ragione R."/>
            <person name="Hildebrand F."/>
            <person name="Pallen M.J."/>
        </authorList>
    </citation>
    <scope>NUCLEOTIDE SEQUENCE</scope>
    <source>
        <strain evidence="2">ChiBcec16-3735</strain>
    </source>
</reference>
<gene>
    <name evidence="2" type="ORF">H9725_05635</name>
</gene>
<comment type="caution">
    <text evidence="2">The sequence shown here is derived from an EMBL/GenBank/DDBJ whole genome shotgun (WGS) entry which is preliminary data.</text>
</comment>
<dbReference type="Proteomes" id="UP000824065">
    <property type="component" value="Unassembled WGS sequence"/>
</dbReference>
<name>A0A9D2FGG7_9FIRM</name>
<proteinExistence type="predicted"/>
<sequence>MSSCTYTLQEAPQSPSSTPEQGDEEEAAEPEAHEILRDQLIALYNLNHAAQKQLTVNRNLDESASLLIDIVLKDPFLHYAPENEFAFTSLLGDPNTEPSKNSVYLRAFLYDGADSSAQVAAKALNALNGSLLANSLGNSQQLASLSVAWGSSAEDSFWLLLIQSEDIP</sequence>
<evidence type="ECO:0000313" key="2">
    <source>
        <dbReference type="EMBL" id="HIZ58042.1"/>
    </source>
</evidence>
<dbReference type="EMBL" id="DXBJ01000038">
    <property type="protein sequence ID" value="HIZ58042.1"/>
    <property type="molecule type" value="Genomic_DNA"/>
</dbReference>
<protein>
    <submittedName>
        <fullName evidence="2">Uncharacterized protein</fullName>
    </submittedName>
</protein>
<dbReference type="AlphaFoldDB" id="A0A9D2FGG7"/>
<organism evidence="2 3">
    <name type="scientific">Candidatus Faecalibacterium gallistercoris</name>
    <dbReference type="NCBI Taxonomy" id="2838579"/>
    <lineage>
        <taxon>Bacteria</taxon>
        <taxon>Bacillati</taxon>
        <taxon>Bacillota</taxon>
        <taxon>Clostridia</taxon>
        <taxon>Eubacteriales</taxon>
        <taxon>Oscillospiraceae</taxon>
        <taxon>Faecalibacterium</taxon>
    </lineage>
</organism>
<accession>A0A9D2FGG7</accession>
<evidence type="ECO:0000256" key="1">
    <source>
        <dbReference type="SAM" id="MobiDB-lite"/>
    </source>
</evidence>
<reference evidence="2" key="2">
    <citation type="submission" date="2021-04" db="EMBL/GenBank/DDBJ databases">
        <authorList>
            <person name="Gilroy R."/>
        </authorList>
    </citation>
    <scope>NUCLEOTIDE SEQUENCE</scope>
    <source>
        <strain evidence="2">ChiBcec16-3735</strain>
    </source>
</reference>
<feature type="region of interest" description="Disordered" evidence="1">
    <location>
        <begin position="1"/>
        <end position="30"/>
    </location>
</feature>